<evidence type="ECO:0000256" key="10">
    <source>
        <dbReference type="ARBA" id="ARBA00052777"/>
    </source>
</evidence>
<organism evidence="17 18">
    <name type="scientific">Corymbia citriodora subsp. variegata</name>
    <dbReference type="NCBI Taxonomy" id="360336"/>
    <lineage>
        <taxon>Eukaryota</taxon>
        <taxon>Viridiplantae</taxon>
        <taxon>Streptophyta</taxon>
        <taxon>Embryophyta</taxon>
        <taxon>Tracheophyta</taxon>
        <taxon>Spermatophyta</taxon>
        <taxon>Magnoliopsida</taxon>
        <taxon>eudicotyledons</taxon>
        <taxon>Gunneridae</taxon>
        <taxon>Pentapetalae</taxon>
        <taxon>rosids</taxon>
        <taxon>malvids</taxon>
        <taxon>Myrtales</taxon>
        <taxon>Myrtaceae</taxon>
        <taxon>Myrtoideae</taxon>
        <taxon>Eucalypteae</taxon>
        <taxon>Corymbia</taxon>
    </lineage>
</organism>
<comment type="pathway">
    <text evidence="2">Hormone biosynthesis.</text>
</comment>
<dbReference type="EMBL" id="MU090860">
    <property type="protein sequence ID" value="KAF7847396.1"/>
    <property type="molecule type" value="Genomic_DNA"/>
</dbReference>
<gene>
    <name evidence="17" type="ORF">BT93_L3005</name>
</gene>
<dbReference type="InterPro" id="IPR001128">
    <property type="entry name" value="Cyt_P450"/>
</dbReference>
<comment type="cofactor">
    <cofactor evidence="14">
        <name>heme</name>
        <dbReference type="ChEBI" id="CHEBI:30413"/>
    </cofactor>
</comment>
<keyword evidence="15" id="KW-0503">Monooxygenase</keyword>
<keyword evidence="14 15" id="KW-0349">Heme</keyword>
<dbReference type="GO" id="GO:0010268">
    <property type="term" value="P:brassinosteroid homeostasis"/>
    <property type="evidence" value="ECO:0007669"/>
    <property type="project" value="TreeGrafter"/>
</dbReference>
<evidence type="ECO:0000256" key="16">
    <source>
        <dbReference type="SAM" id="Phobius"/>
    </source>
</evidence>
<dbReference type="PROSITE" id="PS00086">
    <property type="entry name" value="CYTOCHROME_P450"/>
    <property type="match status" value="1"/>
</dbReference>
<comment type="pathway">
    <text evidence="11">Steroid biosynthesis.</text>
</comment>
<evidence type="ECO:0000256" key="12">
    <source>
        <dbReference type="ARBA" id="ARBA00067336"/>
    </source>
</evidence>
<dbReference type="CDD" id="cd11043">
    <property type="entry name" value="CYP90-like"/>
    <property type="match status" value="1"/>
</dbReference>
<evidence type="ECO:0000256" key="4">
    <source>
        <dbReference type="ARBA" id="ARBA00022692"/>
    </source>
</evidence>
<dbReference type="PANTHER" id="PTHR24286:SF159">
    <property type="entry name" value="CYTOCHROME P450, FAMILY 724, SUBFAMILY A, POLYPEPTIDE 1"/>
    <property type="match status" value="1"/>
</dbReference>
<evidence type="ECO:0000256" key="2">
    <source>
        <dbReference type="ARBA" id="ARBA00004972"/>
    </source>
</evidence>
<dbReference type="GO" id="GO:0016020">
    <property type="term" value="C:membrane"/>
    <property type="evidence" value="ECO:0007669"/>
    <property type="project" value="UniProtKB-SubCell"/>
</dbReference>
<evidence type="ECO:0000256" key="8">
    <source>
        <dbReference type="ARBA" id="ARBA00023136"/>
    </source>
</evidence>
<comment type="pathway">
    <text evidence="9">Plant hormone biosynthesis; brassinosteroid biosynthesis.</text>
</comment>
<dbReference type="PRINTS" id="PR00463">
    <property type="entry name" value="EP450I"/>
</dbReference>
<dbReference type="PANTHER" id="PTHR24286">
    <property type="entry name" value="CYTOCHROME P450 26"/>
    <property type="match status" value="1"/>
</dbReference>
<accession>A0A8T0CML4</accession>
<evidence type="ECO:0000256" key="3">
    <source>
        <dbReference type="ARBA" id="ARBA00010617"/>
    </source>
</evidence>
<dbReference type="FunFam" id="1.10.630.10:FF:000057">
    <property type="entry name" value="Cytochrome P450 724B1"/>
    <property type="match status" value="1"/>
</dbReference>
<comment type="catalytic activity">
    <reaction evidence="10">
        <text>campesterol + reduced [NADPH--hemoprotein reductase] + O2 = (22S)-22-hydroxycampesterol + oxidized [NADPH--hemoprotein reductase] + H2O + H(+)</text>
        <dbReference type="Rhea" id="RHEA:69835"/>
        <dbReference type="Rhea" id="RHEA-COMP:11964"/>
        <dbReference type="Rhea" id="RHEA-COMP:11965"/>
        <dbReference type="ChEBI" id="CHEBI:15377"/>
        <dbReference type="ChEBI" id="CHEBI:15378"/>
        <dbReference type="ChEBI" id="CHEBI:15379"/>
        <dbReference type="ChEBI" id="CHEBI:28623"/>
        <dbReference type="ChEBI" id="CHEBI:57618"/>
        <dbReference type="ChEBI" id="CHEBI:58210"/>
        <dbReference type="ChEBI" id="CHEBI:72331"/>
    </reaction>
    <physiologicalReaction direction="left-to-right" evidence="10">
        <dbReference type="Rhea" id="RHEA:69836"/>
    </physiologicalReaction>
</comment>
<proteinExistence type="inferred from homology"/>
<dbReference type="InterPro" id="IPR002401">
    <property type="entry name" value="Cyt_P450_E_grp-I"/>
</dbReference>
<evidence type="ECO:0000256" key="13">
    <source>
        <dbReference type="ARBA" id="ARBA00077474"/>
    </source>
</evidence>
<comment type="caution">
    <text evidence="17">The sequence shown here is derived from an EMBL/GenBank/DDBJ whole genome shotgun (WGS) entry which is preliminary data.</text>
</comment>
<feature type="transmembrane region" description="Helical" evidence="16">
    <location>
        <begin position="12"/>
        <end position="35"/>
    </location>
</feature>
<dbReference type="GO" id="GO:0004497">
    <property type="term" value="F:monooxygenase activity"/>
    <property type="evidence" value="ECO:0007669"/>
    <property type="project" value="UniProtKB-KW"/>
</dbReference>
<keyword evidence="5 14" id="KW-0479">Metal-binding</keyword>
<evidence type="ECO:0000256" key="15">
    <source>
        <dbReference type="RuleBase" id="RU000461"/>
    </source>
</evidence>
<name>A0A8T0CML4_CORYI</name>
<keyword evidence="15" id="KW-0560">Oxidoreductase</keyword>
<keyword evidence="7 14" id="KW-0408">Iron</keyword>
<keyword evidence="6 16" id="KW-1133">Transmembrane helix</keyword>
<keyword evidence="8 16" id="KW-0472">Membrane</keyword>
<dbReference type="GO" id="GO:0016705">
    <property type="term" value="F:oxidoreductase activity, acting on paired donors, with incorporation or reduction of molecular oxygen"/>
    <property type="evidence" value="ECO:0007669"/>
    <property type="project" value="InterPro"/>
</dbReference>
<sequence length="484" mass="55323">MDIFCWHLPDTLSAIFLGLCLAFLFLFFNFFFFFFSKQDVRARNLPQGSVGWPLLGETLAFLSPHRSNSLGGFLQDHCSRYGKVFKSHLFGSPTIVSCDHEFNTFVLQNEERLFQASYPKPMHGILGKYSLLLVSGNLHKKLRSVAVNFVAASKSTSEFHQCVERLSISMLESWKGREQVAFCKEAKMFALNLMVKNLLSIEPEDPRARKILADFLTYMKGFVSLPLYFPGTPYAMAVKARARLSSTVREIIEERRRTGNVEGLKKGDFMDVILGKEGLNEEEMVSIVLDILLGGYETTATLMALIVFFLAHEPTSLLQLKEEHLAIRRKKGRGEPLNGEDFKQMEYTNDVICEALRCGNVVKFVHRKALQDIEFKGWIIPSGWKVFPVFIGTHLDPTLHENPMKFDPSRWKDKAMNRKVMPFGGGLRLCPGAELARLIIAFFLHHLVLSFRWKTKSDDFPIAYPYVEFKRDLVLDIEPTENHS</sequence>
<dbReference type="GO" id="GO:0016132">
    <property type="term" value="P:brassinosteroid biosynthetic process"/>
    <property type="evidence" value="ECO:0007669"/>
    <property type="project" value="TreeGrafter"/>
</dbReference>
<dbReference type="OrthoDB" id="3945418at2759"/>
<dbReference type="InterPro" id="IPR036396">
    <property type="entry name" value="Cyt_P450_sf"/>
</dbReference>
<evidence type="ECO:0000256" key="5">
    <source>
        <dbReference type="ARBA" id="ARBA00022723"/>
    </source>
</evidence>
<dbReference type="PRINTS" id="PR00385">
    <property type="entry name" value="P450"/>
</dbReference>
<feature type="binding site" description="axial binding residue" evidence="14">
    <location>
        <position position="430"/>
    </location>
    <ligand>
        <name>heme</name>
        <dbReference type="ChEBI" id="CHEBI:30413"/>
    </ligand>
    <ligandPart>
        <name>Fe</name>
        <dbReference type="ChEBI" id="CHEBI:18248"/>
    </ligandPart>
</feature>
<dbReference type="SUPFAM" id="SSF48264">
    <property type="entry name" value="Cytochrome P450"/>
    <property type="match status" value="1"/>
</dbReference>
<dbReference type="Pfam" id="PF00067">
    <property type="entry name" value="p450"/>
    <property type="match status" value="1"/>
</dbReference>
<dbReference type="Proteomes" id="UP000806378">
    <property type="component" value="Unassembled WGS sequence"/>
</dbReference>
<evidence type="ECO:0000256" key="14">
    <source>
        <dbReference type="PIRSR" id="PIRSR602401-1"/>
    </source>
</evidence>
<dbReference type="GO" id="GO:0020037">
    <property type="term" value="F:heme binding"/>
    <property type="evidence" value="ECO:0007669"/>
    <property type="project" value="InterPro"/>
</dbReference>
<protein>
    <recommendedName>
        <fullName evidence="12">Cytochrome P450 724B1</fullName>
    </recommendedName>
    <alternativeName>
        <fullName evidence="13">(22S)-22-hydroxycampesterol synthase</fullName>
    </alternativeName>
</protein>
<comment type="similarity">
    <text evidence="3 15">Belongs to the cytochrome P450 family.</text>
</comment>
<dbReference type="Gramene" id="rna-gnl|WGS:JABURB|Cocit.L3005.1">
    <property type="protein sequence ID" value="cds-KAF7847396.1"/>
    <property type="gene ID" value="gene-BT93_L3005"/>
</dbReference>
<dbReference type="AlphaFoldDB" id="A0A8T0CML4"/>
<keyword evidence="18" id="KW-1185">Reference proteome</keyword>
<dbReference type="InterPro" id="IPR017972">
    <property type="entry name" value="Cyt_P450_CS"/>
</dbReference>
<evidence type="ECO:0000256" key="11">
    <source>
        <dbReference type="ARBA" id="ARBA00060577"/>
    </source>
</evidence>
<dbReference type="Gene3D" id="1.10.630.10">
    <property type="entry name" value="Cytochrome P450"/>
    <property type="match status" value="1"/>
</dbReference>
<evidence type="ECO:0000256" key="6">
    <source>
        <dbReference type="ARBA" id="ARBA00022989"/>
    </source>
</evidence>
<comment type="subcellular location">
    <subcellularLocation>
        <location evidence="1">Membrane</location>
        <topology evidence="1">Single-pass membrane protein</topology>
    </subcellularLocation>
</comment>
<evidence type="ECO:0000313" key="18">
    <source>
        <dbReference type="Proteomes" id="UP000806378"/>
    </source>
</evidence>
<evidence type="ECO:0000256" key="9">
    <source>
        <dbReference type="ARBA" id="ARBA00037910"/>
    </source>
</evidence>
<evidence type="ECO:0000313" key="17">
    <source>
        <dbReference type="EMBL" id="KAF7847396.1"/>
    </source>
</evidence>
<evidence type="ECO:0000256" key="7">
    <source>
        <dbReference type="ARBA" id="ARBA00023004"/>
    </source>
</evidence>
<evidence type="ECO:0000256" key="1">
    <source>
        <dbReference type="ARBA" id="ARBA00004167"/>
    </source>
</evidence>
<keyword evidence="4 16" id="KW-0812">Transmembrane</keyword>
<dbReference type="GO" id="GO:0016125">
    <property type="term" value="P:sterol metabolic process"/>
    <property type="evidence" value="ECO:0007669"/>
    <property type="project" value="TreeGrafter"/>
</dbReference>
<dbReference type="GO" id="GO:0005506">
    <property type="term" value="F:iron ion binding"/>
    <property type="evidence" value="ECO:0007669"/>
    <property type="project" value="InterPro"/>
</dbReference>
<reference evidence="17" key="1">
    <citation type="submission" date="2020-05" db="EMBL/GenBank/DDBJ databases">
        <title>WGS assembly of Corymbia citriodora subspecies variegata.</title>
        <authorList>
            <person name="Barry K."/>
            <person name="Hundley H."/>
            <person name="Shu S."/>
            <person name="Jenkins J."/>
            <person name="Grimwood J."/>
            <person name="Baten A."/>
        </authorList>
    </citation>
    <scope>NUCLEOTIDE SEQUENCE</scope>
    <source>
        <strain evidence="17">CV2-018</strain>
    </source>
</reference>